<dbReference type="Proteomes" id="UP000274920">
    <property type="component" value="Unassembled WGS sequence"/>
</dbReference>
<organism evidence="6 7">
    <name type="scientific">Schaedlerella arabinosiphila</name>
    <dbReference type="NCBI Taxonomy" id="2044587"/>
    <lineage>
        <taxon>Bacteria</taxon>
        <taxon>Bacillati</taxon>
        <taxon>Bacillota</taxon>
        <taxon>Clostridia</taxon>
        <taxon>Lachnospirales</taxon>
        <taxon>Lachnospiraceae</taxon>
        <taxon>Schaedlerella</taxon>
    </lineage>
</organism>
<dbReference type="RefSeq" id="WP_125128080.1">
    <property type="nucleotide sequence ID" value="NZ_RHJS01000002.1"/>
</dbReference>
<dbReference type="Pfam" id="PF00535">
    <property type="entry name" value="Glycos_transf_2"/>
    <property type="match status" value="1"/>
</dbReference>
<evidence type="ECO:0000256" key="2">
    <source>
        <dbReference type="ARBA" id="ARBA00006739"/>
    </source>
</evidence>
<comment type="pathway">
    <text evidence="1">Cell wall biogenesis; cell wall polysaccharide biosynthesis.</text>
</comment>
<evidence type="ECO:0000313" key="6">
    <source>
        <dbReference type="EMBL" id="RRK32621.1"/>
    </source>
</evidence>
<evidence type="ECO:0000313" key="7">
    <source>
        <dbReference type="Proteomes" id="UP000274920"/>
    </source>
</evidence>
<keyword evidence="4 6" id="KW-0808">Transferase</keyword>
<name>A0A3R8KVB1_9FIRM</name>
<keyword evidence="7" id="KW-1185">Reference proteome</keyword>
<dbReference type="AlphaFoldDB" id="A0A3R8KVB1"/>
<dbReference type="PANTHER" id="PTHR43179:SF12">
    <property type="entry name" value="GALACTOFURANOSYLTRANSFERASE GLFT2"/>
    <property type="match status" value="1"/>
</dbReference>
<evidence type="ECO:0000256" key="1">
    <source>
        <dbReference type="ARBA" id="ARBA00004776"/>
    </source>
</evidence>
<dbReference type="PANTHER" id="PTHR43179">
    <property type="entry name" value="RHAMNOSYLTRANSFERASE WBBL"/>
    <property type="match status" value="1"/>
</dbReference>
<comment type="caution">
    <text evidence="6">The sequence shown here is derived from an EMBL/GenBank/DDBJ whole genome shotgun (WGS) entry which is preliminary data.</text>
</comment>
<evidence type="ECO:0000259" key="5">
    <source>
        <dbReference type="Pfam" id="PF00535"/>
    </source>
</evidence>
<gene>
    <name evidence="6" type="ORF">EBB54_15605</name>
</gene>
<proteinExistence type="inferred from homology"/>
<sequence>MSKCAIIILMYRDSESTINLVKAVSQFNILDEIIVVDNCSPDDSYEKLKEYEADHIHVIQTTGNNGIAKGNNFGATYAKKICTDIDYFLFSNPDVIVTKESITDMIEFLDCHKNVAAVCPMELTKEKDYARDFAWKRPTYGQLMLTVMPITRRLYYRNKKEFLWFYDVEEAVQHDAFEAEVLISCFIMTKRSVFDEVGGFNEKTYLYHEEDLYAHKLYKNGKKLFVLMKHPIVHLGCSSMNKEYDDYEKINKLIVDSGGVYMSECLEIPPLGIWIYKMLYKISLIEKSIFHKFQKQRK</sequence>
<evidence type="ECO:0000256" key="4">
    <source>
        <dbReference type="ARBA" id="ARBA00022679"/>
    </source>
</evidence>
<feature type="domain" description="Glycosyltransferase 2-like" evidence="5">
    <location>
        <begin position="6"/>
        <end position="196"/>
    </location>
</feature>
<accession>A0A3R8KVB1</accession>
<dbReference type="GO" id="GO:0016757">
    <property type="term" value="F:glycosyltransferase activity"/>
    <property type="evidence" value="ECO:0007669"/>
    <property type="project" value="UniProtKB-KW"/>
</dbReference>
<dbReference type="InterPro" id="IPR001173">
    <property type="entry name" value="Glyco_trans_2-like"/>
</dbReference>
<dbReference type="Gene3D" id="3.90.550.10">
    <property type="entry name" value="Spore Coat Polysaccharide Biosynthesis Protein SpsA, Chain A"/>
    <property type="match status" value="1"/>
</dbReference>
<dbReference type="EMBL" id="RHJS01000002">
    <property type="protein sequence ID" value="RRK32621.1"/>
    <property type="molecule type" value="Genomic_DNA"/>
</dbReference>
<dbReference type="InterPro" id="IPR029044">
    <property type="entry name" value="Nucleotide-diphossugar_trans"/>
</dbReference>
<comment type="similarity">
    <text evidence="2">Belongs to the glycosyltransferase 2 family.</text>
</comment>
<evidence type="ECO:0000256" key="3">
    <source>
        <dbReference type="ARBA" id="ARBA00022676"/>
    </source>
</evidence>
<keyword evidence="3" id="KW-0328">Glycosyltransferase</keyword>
<reference evidence="6" key="1">
    <citation type="submission" date="2018-10" db="EMBL/GenBank/DDBJ databases">
        <title>Schaedlerella arabinophila gen. nov. sp. nov., isolated from the mouse intestinal tract and comparative analysis with the genome of the closely related altered Schaedler flora strain ASF502.</title>
        <authorList>
            <person name="Miyake S."/>
            <person name="Soh M."/>
            <person name="Seedorf H."/>
        </authorList>
    </citation>
    <scope>NUCLEOTIDE SEQUENCE [LARGE SCALE GENOMIC DNA]</scope>
    <source>
        <strain evidence="6">DSM 106076</strain>
    </source>
</reference>
<dbReference type="SUPFAM" id="SSF53448">
    <property type="entry name" value="Nucleotide-diphospho-sugar transferases"/>
    <property type="match status" value="1"/>
</dbReference>
<protein>
    <submittedName>
        <fullName evidence="6">Glycosyltransferase family 2 protein</fullName>
    </submittedName>
</protein>